<comment type="catalytic activity">
    <reaction evidence="13">
        <text>a primary alcohol + NAD(+) = an aldehyde + NADH + H(+)</text>
        <dbReference type="Rhea" id="RHEA:10736"/>
        <dbReference type="ChEBI" id="CHEBI:15378"/>
        <dbReference type="ChEBI" id="CHEBI:15734"/>
        <dbReference type="ChEBI" id="CHEBI:17478"/>
        <dbReference type="ChEBI" id="CHEBI:57540"/>
        <dbReference type="ChEBI" id="CHEBI:57945"/>
        <dbReference type="EC" id="1.1.1.1"/>
    </reaction>
</comment>
<keyword evidence="5 14" id="KW-0862">Zinc</keyword>
<dbReference type="GO" id="GO:0005829">
    <property type="term" value="C:cytosol"/>
    <property type="evidence" value="ECO:0007669"/>
    <property type="project" value="TreeGrafter"/>
</dbReference>
<dbReference type="NCBIfam" id="TIGR02818">
    <property type="entry name" value="adh_III_F_hyde"/>
    <property type="match status" value="1"/>
</dbReference>
<comment type="catalytic activity">
    <reaction evidence="12">
        <text>a secondary alcohol + NAD(+) = a ketone + NADH + H(+)</text>
        <dbReference type="Rhea" id="RHEA:10740"/>
        <dbReference type="ChEBI" id="CHEBI:15378"/>
        <dbReference type="ChEBI" id="CHEBI:17087"/>
        <dbReference type="ChEBI" id="CHEBI:35681"/>
        <dbReference type="ChEBI" id="CHEBI:57540"/>
        <dbReference type="ChEBI" id="CHEBI:57945"/>
        <dbReference type="EC" id="1.1.1.1"/>
    </reaction>
</comment>
<dbReference type="GO" id="GO:0106322">
    <property type="term" value="F:S-(hydroxymethyl)glutathione dehydrogenase (NAD+) activity"/>
    <property type="evidence" value="ECO:0007669"/>
    <property type="project" value="RHEA"/>
</dbReference>
<dbReference type="FunFam" id="3.40.50.720:FF:000003">
    <property type="entry name" value="S-(hydroxymethyl)glutathione dehydrogenase"/>
    <property type="match status" value="1"/>
</dbReference>
<evidence type="ECO:0000256" key="11">
    <source>
        <dbReference type="ARBA" id="ARBA00048942"/>
    </source>
</evidence>
<dbReference type="Gene3D" id="3.90.180.10">
    <property type="entry name" value="Medium-chain alcohol dehydrogenases, catalytic domain"/>
    <property type="match status" value="1"/>
</dbReference>
<dbReference type="RefSeq" id="WP_121877380.1">
    <property type="nucleotide sequence ID" value="NZ_REFJ01000005.1"/>
</dbReference>
<sequence length="379" mass="40284">MSDQFIKSRAAVAWAAGEPLSIEEVDVMRPRAGEVMVQIVASGVCHTDAFTLSGDDPEGVFPAIMGHEGGGIVVEIGEGVTSVAVGDHVIPLYTAECGECKFCTSGKTNLCQAVRETQGKGLMPDGTTRFYKDGQPIYHYMGCSTFSEYTVLPEISLAVVNPEAPLEEVCLLGCGVTTGMGAVLNTAKVETGDTVAIFGLGGIGLSAIIGARMAGAKRIIGIDINESKFDLAKKLGATDCINPKDYDRPIQEVIVELTDGGVDYSFECIGNVDIMRSALECCHKGWGESIIIGVAGAGQEISTRPFQLVTGRVWRGTAFGGVKGRSELPGIVEQYLSGEFALDDFITHTLPLDGINEAFELMHEGKSIRSVIHFNHSPK</sequence>
<dbReference type="Pfam" id="PF08240">
    <property type="entry name" value="ADH_N"/>
    <property type="match status" value="1"/>
</dbReference>
<keyword evidence="6 14" id="KW-0560">Oxidoreductase</keyword>
<dbReference type="InterPro" id="IPR013149">
    <property type="entry name" value="ADH-like_C"/>
</dbReference>
<dbReference type="Proteomes" id="UP000267187">
    <property type="component" value="Unassembled WGS sequence"/>
</dbReference>
<comment type="catalytic activity">
    <reaction evidence="10 14">
        <text>S-(hydroxymethyl)glutathione + NAD(+) = S-formylglutathione + NADH + H(+)</text>
        <dbReference type="Rhea" id="RHEA:19985"/>
        <dbReference type="ChEBI" id="CHEBI:15378"/>
        <dbReference type="ChEBI" id="CHEBI:57540"/>
        <dbReference type="ChEBI" id="CHEBI:57688"/>
        <dbReference type="ChEBI" id="CHEBI:57945"/>
        <dbReference type="ChEBI" id="CHEBI:58758"/>
        <dbReference type="EC" id="1.1.1.284"/>
    </reaction>
</comment>
<keyword evidence="17" id="KW-1185">Reference proteome</keyword>
<evidence type="ECO:0000313" key="16">
    <source>
        <dbReference type="EMBL" id="RMA78733.1"/>
    </source>
</evidence>
<dbReference type="GO" id="GO:0080007">
    <property type="term" value="F:S-nitrosoglutathione reductase (NADH) activity"/>
    <property type="evidence" value="ECO:0007669"/>
    <property type="project" value="RHEA"/>
</dbReference>
<dbReference type="GO" id="GO:0046294">
    <property type="term" value="P:formaldehyde catabolic process"/>
    <property type="evidence" value="ECO:0007669"/>
    <property type="project" value="InterPro"/>
</dbReference>
<dbReference type="InterPro" id="IPR011032">
    <property type="entry name" value="GroES-like_sf"/>
</dbReference>
<evidence type="ECO:0000256" key="1">
    <source>
        <dbReference type="ARBA" id="ARBA00001947"/>
    </source>
</evidence>
<dbReference type="GO" id="GO:0106321">
    <property type="term" value="F:S-(hydroxymethyl)glutathione dehydrogenase (NADP+) activity"/>
    <property type="evidence" value="ECO:0007669"/>
    <property type="project" value="RHEA"/>
</dbReference>
<evidence type="ECO:0000256" key="12">
    <source>
        <dbReference type="ARBA" id="ARBA00049164"/>
    </source>
</evidence>
<dbReference type="CDD" id="cd08300">
    <property type="entry name" value="alcohol_DH_class_III"/>
    <property type="match status" value="1"/>
</dbReference>
<evidence type="ECO:0000256" key="4">
    <source>
        <dbReference type="ARBA" id="ARBA00022723"/>
    </source>
</evidence>
<dbReference type="SMART" id="SM00829">
    <property type="entry name" value="PKS_ER"/>
    <property type="match status" value="1"/>
</dbReference>
<dbReference type="PANTHER" id="PTHR43880">
    <property type="entry name" value="ALCOHOL DEHYDROGENASE"/>
    <property type="match status" value="1"/>
</dbReference>
<evidence type="ECO:0000256" key="2">
    <source>
        <dbReference type="ARBA" id="ARBA00010902"/>
    </source>
</evidence>
<name>A0A3M0A1A2_9GAMM</name>
<dbReference type="InterPro" id="IPR002328">
    <property type="entry name" value="ADH_Zn_CS"/>
</dbReference>
<reference evidence="16 17" key="1">
    <citation type="submission" date="2018-10" db="EMBL/GenBank/DDBJ databases">
        <title>Genomic Encyclopedia of Type Strains, Phase IV (KMG-IV): sequencing the most valuable type-strain genomes for metagenomic binning, comparative biology and taxonomic classification.</title>
        <authorList>
            <person name="Goeker M."/>
        </authorList>
    </citation>
    <scope>NUCLEOTIDE SEQUENCE [LARGE SCALE GENOMIC DNA]</scope>
    <source>
        <strain evidence="16 17">DSM 25080</strain>
    </source>
</reference>
<comment type="similarity">
    <text evidence="2 14">Belongs to the zinc-containing alcohol dehydrogenase family. Class-III subfamily.</text>
</comment>
<evidence type="ECO:0000256" key="8">
    <source>
        <dbReference type="ARBA" id="ARBA00045226"/>
    </source>
</evidence>
<evidence type="ECO:0000256" key="7">
    <source>
        <dbReference type="ARBA" id="ARBA00023027"/>
    </source>
</evidence>
<feature type="domain" description="Enoyl reductase (ER)" evidence="15">
    <location>
        <begin position="17"/>
        <end position="372"/>
    </location>
</feature>
<dbReference type="InterPro" id="IPR014183">
    <property type="entry name" value="ADH_3"/>
</dbReference>
<dbReference type="PROSITE" id="PS00059">
    <property type="entry name" value="ADH_ZINC"/>
    <property type="match status" value="1"/>
</dbReference>
<evidence type="ECO:0000256" key="3">
    <source>
        <dbReference type="ARBA" id="ARBA00021865"/>
    </source>
</evidence>
<dbReference type="AlphaFoldDB" id="A0A3M0A1A2"/>
<evidence type="ECO:0000256" key="6">
    <source>
        <dbReference type="ARBA" id="ARBA00023002"/>
    </source>
</evidence>
<dbReference type="InterPro" id="IPR036291">
    <property type="entry name" value="NAD(P)-bd_dom_sf"/>
</dbReference>
<protein>
    <recommendedName>
        <fullName evidence="3 14">S-(hydroxymethyl)glutathione dehydrogenase</fullName>
        <ecNumber evidence="14">1.1.1.284</ecNumber>
    </recommendedName>
</protein>
<dbReference type="EC" id="1.1.1.284" evidence="14"/>
<dbReference type="GO" id="GO:0008270">
    <property type="term" value="F:zinc ion binding"/>
    <property type="evidence" value="ECO:0007669"/>
    <property type="project" value="InterPro"/>
</dbReference>
<comment type="cofactor">
    <cofactor evidence="1 14">
        <name>Zn(2+)</name>
        <dbReference type="ChEBI" id="CHEBI:29105"/>
    </cofactor>
</comment>
<dbReference type="SUPFAM" id="SSF51735">
    <property type="entry name" value="NAD(P)-binding Rossmann-fold domains"/>
    <property type="match status" value="1"/>
</dbReference>
<evidence type="ECO:0000256" key="13">
    <source>
        <dbReference type="ARBA" id="ARBA00049243"/>
    </source>
</evidence>
<dbReference type="InterPro" id="IPR020843">
    <property type="entry name" value="ER"/>
</dbReference>
<evidence type="ECO:0000256" key="5">
    <source>
        <dbReference type="ARBA" id="ARBA00022833"/>
    </source>
</evidence>
<dbReference type="OrthoDB" id="9770544at2"/>
<dbReference type="FunFam" id="3.90.180.10:FF:000001">
    <property type="entry name" value="S-(hydroxymethyl)glutathione dehydrogenase"/>
    <property type="match status" value="1"/>
</dbReference>
<dbReference type="GO" id="GO:0004022">
    <property type="term" value="F:alcohol dehydrogenase (NAD+) activity"/>
    <property type="evidence" value="ECO:0007669"/>
    <property type="project" value="UniProtKB-EC"/>
</dbReference>
<comment type="function">
    <text evidence="8">Has high formaldehyde dehydrogenase activity in the presence of glutathione and catalyzes the oxidation of normal alcohols in a reaction that is not GSH-dependent. In addition, hemithiolacetals other than those formed from GSH, including omega-thiol fatty acids, also are substrates. Also acts as a S-nitroso-glutathione reductase by catalyzing the NADH-dependent reduction of S-nitrosoglutathione.</text>
</comment>
<comment type="caution">
    <text evidence="16">The sequence shown here is derived from an EMBL/GenBank/DDBJ whole genome shotgun (WGS) entry which is preliminary data.</text>
</comment>
<dbReference type="Gene3D" id="3.40.50.720">
    <property type="entry name" value="NAD(P)-binding Rossmann-like Domain"/>
    <property type="match status" value="1"/>
</dbReference>
<proteinExistence type="inferred from homology"/>
<organism evidence="16 17">
    <name type="scientific">Umboniibacter marinipuniceus</name>
    <dbReference type="NCBI Taxonomy" id="569599"/>
    <lineage>
        <taxon>Bacteria</taxon>
        <taxon>Pseudomonadati</taxon>
        <taxon>Pseudomonadota</taxon>
        <taxon>Gammaproteobacteria</taxon>
        <taxon>Cellvibrionales</taxon>
        <taxon>Cellvibrionaceae</taxon>
        <taxon>Umboniibacter</taxon>
    </lineage>
</organism>
<dbReference type="Pfam" id="PF00107">
    <property type="entry name" value="ADH_zinc_N"/>
    <property type="match status" value="1"/>
</dbReference>
<keyword evidence="4 14" id="KW-0479">Metal-binding</keyword>
<dbReference type="EMBL" id="REFJ01000005">
    <property type="protein sequence ID" value="RMA78733.1"/>
    <property type="molecule type" value="Genomic_DNA"/>
</dbReference>
<evidence type="ECO:0000259" key="15">
    <source>
        <dbReference type="SMART" id="SM00829"/>
    </source>
</evidence>
<dbReference type="PANTHER" id="PTHR43880:SF12">
    <property type="entry name" value="ALCOHOL DEHYDROGENASE CLASS-3"/>
    <property type="match status" value="1"/>
</dbReference>
<dbReference type="SUPFAM" id="SSF50129">
    <property type="entry name" value="GroES-like"/>
    <property type="match status" value="2"/>
</dbReference>
<evidence type="ECO:0000256" key="14">
    <source>
        <dbReference type="RuleBase" id="RU362016"/>
    </source>
</evidence>
<evidence type="ECO:0000256" key="9">
    <source>
        <dbReference type="ARBA" id="ARBA00047793"/>
    </source>
</evidence>
<evidence type="ECO:0000313" key="17">
    <source>
        <dbReference type="Proteomes" id="UP000267187"/>
    </source>
</evidence>
<comment type="catalytic activity">
    <reaction evidence="11">
        <text>S-nitrosoglutathione + NADH + H(+) = S-(hydroxysulfenamide)glutathione + NAD(+)</text>
        <dbReference type="Rhea" id="RHEA:78371"/>
        <dbReference type="ChEBI" id="CHEBI:15378"/>
        <dbReference type="ChEBI" id="CHEBI:57540"/>
        <dbReference type="ChEBI" id="CHEBI:57945"/>
        <dbReference type="ChEBI" id="CHEBI:145544"/>
        <dbReference type="ChEBI" id="CHEBI:229723"/>
    </reaction>
    <physiologicalReaction direction="left-to-right" evidence="11">
        <dbReference type="Rhea" id="RHEA:78372"/>
    </physiologicalReaction>
</comment>
<keyword evidence="7 14" id="KW-0520">NAD</keyword>
<evidence type="ECO:0000256" key="10">
    <source>
        <dbReference type="ARBA" id="ARBA00048110"/>
    </source>
</evidence>
<comment type="catalytic activity">
    <reaction evidence="9">
        <text>S-(hydroxymethyl)glutathione + NADP(+) = S-formylglutathione + NADPH + H(+)</text>
        <dbReference type="Rhea" id="RHEA:19981"/>
        <dbReference type="ChEBI" id="CHEBI:15378"/>
        <dbReference type="ChEBI" id="CHEBI:57688"/>
        <dbReference type="ChEBI" id="CHEBI:57783"/>
        <dbReference type="ChEBI" id="CHEBI:58349"/>
        <dbReference type="ChEBI" id="CHEBI:58758"/>
        <dbReference type="EC" id="1.1.1.284"/>
    </reaction>
</comment>
<dbReference type="InterPro" id="IPR013154">
    <property type="entry name" value="ADH-like_N"/>
</dbReference>
<accession>A0A3M0A1A2</accession>
<gene>
    <name evidence="16" type="ORF">DFR27_2071</name>
</gene>